<gene>
    <name evidence="6" type="ORF">PXEA_LOCUS18753</name>
</gene>
<keyword evidence="1 3" id="KW-0863">Zinc-finger</keyword>
<dbReference type="InterPro" id="IPR001841">
    <property type="entry name" value="Znf_RING"/>
</dbReference>
<dbReference type="AlphaFoldDB" id="A0A448X1A3"/>
<evidence type="ECO:0000313" key="6">
    <source>
        <dbReference type="EMBL" id="VEL25313.1"/>
    </source>
</evidence>
<name>A0A448X1A3_9PLAT</name>
<dbReference type="Pfam" id="PF13639">
    <property type="entry name" value="zf-RING_2"/>
    <property type="match status" value="1"/>
</dbReference>
<dbReference type="SMART" id="SM00184">
    <property type="entry name" value="RING"/>
    <property type="match status" value="1"/>
</dbReference>
<dbReference type="PROSITE" id="PS50089">
    <property type="entry name" value="ZF_RING_2"/>
    <property type="match status" value="1"/>
</dbReference>
<dbReference type="GO" id="GO:0004842">
    <property type="term" value="F:ubiquitin-protein transferase activity"/>
    <property type="evidence" value="ECO:0007669"/>
    <property type="project" value="InterPro"/>
</dbReference>
<sequence length="361" mass="38956">MPCAHKTRSSDSESYSARSIAPLYKPNITSGVTSALDSLPATLSTEPPPVQILTSVYSPPNLNPLPTVLTDESTAYLTSSSDLHAPFSYPNNSGFTMLGPPIRSDTLDPYDADSDDTDTQQLNTPDQLFSGGRPHFIRTSSRRRNSSLLARSRWGRHSARCTSFSSVLRNPTHDKDSSLSPSSSSSTSLLSYLSFSGSESNLGSNSQDPLVSPSSQNHELSTFVFSPNSLADTHETFPCVPAPPLAARPPDGSLFLDQLSTSIPESTVSSPACSAWPSWVVACEKCVVCWRQFRPATRLGALPCGHAFHETCIRRWLDTGALACPICRWPAHALHLRQLASLLAAIRPTSPEANPSSDHAF</sequence>
<dbReference type="SUPFAM" id="SSF57850">
    <property type="entry name" value="RING/U-box"/>
    <property type="match status" value="1"/>
</dbReference>
<dbReference type="EMBL" id="CAAALY010072960">
    <property type="protein sequence ID" value="VEL25313.1"/>
    <property type="molecule type" value="Genomic_DNA"/>
</dbReference>
<evidence type="ECO:0000256" key="2">
    <source>
        <dbReference type="ARBA" id="ARBA00022833"/>
    </source>
</evidence>
<feature type="region of interest" description="Disordered" evidence="4">
    <location>
        <begin position="98"/>
        <end position="149"/>
    </location>
</feature>
<dbReference type="OrthoDB" id="21204at2759"/>
<evidence type="ECO:0000259" key="5">
    <source>
        <dbReference type="PROSITE" id="PS50089"/>
    </source>
</evidence>
<dbReference type="Gene3D" id="3.30.40.10">
    <property type="entry name" value="Zinc/RING finger domain, C3HC4 (zinc finger)"/>
    <property type="match status" value="1"/>
</dbReference>
<keyword evidence="7" id="KW-1185">Reference proteome</keyword>
<keyword evidence="2" id="KW-0862">Zinc</keyword>
<keyword evidence="1 3" id="KW-0479">Metal-binding</keyword>
<dbReference type="GO" id="GO:0008270">
    <property type="term" value="F:zinc ion binding"/>
    <property type="evidence" value="ECO:0007669"/>
    <property type="project" value="UniProtKB-KW"/>
</dbReference>
<proteinExistence type="predicted"/>
<accession>A0A448X1A3</accession>
<feature type="region of interest" description="Disordered" evidence="4">
    <location>
        <begin position="165"/>
        <end position="186"/>
    </location>
</feature>
<dbReference type="GO" id="GO:0036503">
    <property type="term" value="P:ERAD pathway"/>
    <property type="evidence" value="ECO:0007669"/>
    <property type="project" value="TreeGrafter"/>
</dbReference>
<evidence type="ECO:0000256" key="1">
    <source>
        <dbReference type="ARBA" id="ARBA00022771"/>
    </source>
</evidence>
<dbReference type="InterPro" id="IPR042494">
    <property type="entry name" value="RNF103"/>
</dbReference>
<evidence type="ECO:0000313" key="7">
    <source>
        <dbReference type="Proteomes" id="UP000784294"/>
    </source>
</evidence>
<evidence type="ECO:0000256" key="3">
    <source>
        <dbReference type="PROSITE-ProRule" id="PRU00175"/>
    </source>
</evidence>
<dbReference type="PANTHER" id="PTHR15302:SF0">
    <property type="entry name" value="E3 UBIQUITIN-PROTEIN LIGASE RNF103"/>
    <property type="match status" value="1"/>
</dbReference>
<reference evidence="6" key="1">
    <citation type="submission" date="2018-11" db="EMBL/GenBank/DDBJ databases">
        <authorList>
            <consortium name="Pathogen Informatics"/>
        </authorList>
    </citation>
    <scope>NUCLEOTIDE SEQUENCE</scope>
</reference>
<dbReference type="GO" id="GO:0016567">
    <property type="term" value="P:protein ubiquitination"/>
    <property type="evidence" value="ECO:0007669"/>
    <property type="project" value="InterPro"/>
</dbReference>
<evidence type="ECO:0000256" key="4">
    <source>
        <dbReference type="SAM" id="MobiDB-lite"/>
    </source>
</evidence>
<organism evidence="6 7">
    <name type="scientific">Protopolystoma xenopodis</name>
    <dbReference type="NCBI Taxonomy" id="117903"/>
    <lineage>
        <taxon>Eukaryota</taxon>
        <taxon>Metazoa</taxon>
        <taxon>Spiralia</taxon>
        <taxon>Lophotrochozoa</taxon>
        <taxon>Platyhelminthes</taxon>
        <taxon>Monogenea</taxon>
        <taxon>Polyopisthocotylea</taxon>
        <taxon>Polystomatidea</taxon>
        <taxon>Polystomatidae</taxon>
        <taxon>Protopolystoma</taxon>
    </lineage>
</organism>
<comment type="caution">
    <text evidence="6">The sequence shown here is derived from an EMBL/GenBank/DDBJ whole genome shotgun (WGS) entry which is preliminary data.</text>
</comment>
<dbReference type="PANTHER" id="PTHR15302">
    <property type="entry name" value="E3 UBIQUITIN-PROTEIN LIGASE RNF103"/>
    <property type="match status" value="1"/>
</dbReference>
<feature type="domain" description="RING-type" evidence="5">
    <location>
        <begin position="286"/>
        <end position="328"/>
    </location>
</feature>
<dbReference type="GO" id="GO:0005783">
    <property type="term" value="C:endoplasmic reticulum"/>
    <property type="evidence" value="ECO:0007669"/>
    <property type="project" value="TreeGrafter"/>
</dbReference>
<feature type="compositionally biased region" description="Acidic residues" evidence="4">
    <location>
        <begin position="108"/>
        <end position="118"/>
    </location>
</feature>
<protein>
    <recommendedName>
        <fullName evidence="5">RING-type domain-containing protein</fullName>
    </recommendedName>
</protein>
<dbReference type="Proteomes" id="UP000784294">
    <property type="component" value="Unassembled WGS sequence"/>
</dbReference>
<dbReference type="InterPro" id="IPR013083">
    <property type="entry name" value="Znf_RING/FYVE/PHD"/>
</dbReference>